<dbReference type="GO" id="GO:0036431">
    <property type="term" value="F:dCMP kinase activity"/>
    <property type="evidence" value="ECO:0007669"/>
    <property type="project" value="InterPro"/>
</dbReference>
<dbReference type="Gene3D" id="3.40.50.300">
    <property type="entry name" value="P-loop containing nucleotide triphosphate hydrolases"/>
    <property type="match status" value="1"/>
</dbReference>
<dbReference type="GO" id="GO:0005829">
    <property type="term" value="C:cytosol"/>
    <property type="evidence" value="ECO:0007669"/>
    <property type="project" value="TreeGrafter"/>
</dbReference>
<evidence type="ECO:0000256" key="8">
    <source>
        <dbReference type="HAMAP-Rule" id="MF_00238"/>
    </source>
</evidence>
<keyword evidence="4 8" id="KW-0418">Kinase</keyword>
<keyword evidence="2 8" id="KW-0808">Transferase</keyword>
<dbReference type="Pfam" id="PF02224">
    <property type="entry name" value="Cytidylate_kin"/>
    <property type="match status" value="1"/>
</dbReference>
<dbReference type="PANTHER" id="PTHR21299">
    <property type="entry name" value="CYTIDYLATE KINASE/PANTOATE-BETA-ALANINE LIGASE"/>
    <property type="match status" value="1"/>
</dbReference>
<keyword evidence="5 8" id="KW-0067">ATP-binding</keyword>
<evidence type="ECO:0000256" key="4">
    <source>
        <dbReference type="ARBA" id="ARBA00022777"/>
    </source>
</evidence>
<comment type="similarity">
    <text evidence="1 8">Belongs to the cytidylate kinase family. Type 1 subfamily.</text>
</comment>
<keyword evidence="11" id="KW-1185">Reference proteome</keyword>
<comment type="catalytic activity">
    <reaction evidence="7 8">
        <text>CMP + ATP = CDP + ADP</text>
        <dbReference type="Rhea" id="RHEA:11600"/>
        <dbReference type="ChEBI" id="CHEBI:30616"/>
        <dbReference type="ChEBI" id="CHEBI:58069"/>
        <dbReference type="ChEBI" id="CHEBI:60377"/>
        <dbReference type="ChEBI" id="CHEBI:456216"/>
        <dbReference type="EC" id="2.7.4.25"/>
    </reaction>
</comment>
<keyword evidence="3 8" id="KW-0547">Nucleotide-binding</keyword>
<dbReference type="GO" id="GO:0015949">
    <property type="term" value="P:nucleobase-containing small molecule interconversion"/>
    <property type="evidence" value="ECO:0007669"/>
    <property type="project" value="TreeGrafter"/>
</dbReference>
<comment type="catalytic activity">
    <reaction evidence="6 8">
        <text>dCMP + ATP = dCDP + ADP</text>
        <dbReference type="Rhea" id="RHEA:25094"/>
        <dbReference type="ChEBI" id="CHEBI:30616"/>
        <dbReference type="ChEBI" id="CHEBI:57566"/>
        <dbReference type="ChEBI" id="CHEBI:58593"/>
        <dbReference type="ChEBI" id="CHEBI:456216"/>
        <dbReference type="EC" id="2.7.4.25"/>
    </reaction>
</comment>
<sequence>MIVTIDGPAGAGKSSIARLAATRLGFAFLDTGAMYRCVTHAALQQTRSQDAADPWSDPERLLQIAEGCQIDFDDGRVLLNGEDVSDAIRTPEVTRHIRFAADHPQVRTRLNVQQRRIAAGQDIVTEGRDQGTEVFPDAECKIFLTASPEVRAQRRQQQLAASGKQVQLEEVLADQNRRDLEDRLREVGRLRPAEDAVVVNTDGLQPDEVLEKVLQIVRQTAT</sequence>
<evidence type="ECO:0000313" key="10">
    <source>
        <dbReference type="EMBL" id="QEG42342.1"/>
    </source>
</evidence>
<evidence type="ECO:0000256" key="3">
    <source>
        <dbReference type="ARBA" id="ARBA00022741"/>
    </source>
</evidence>
<evidence type="ECO:0000259" key="9">
    <source>
        <dbReference type="Pfam" id="PF02224"/>
    </source>
</evidence>
<evidence type="ECO:0000256" key="6">
    <source>
        <dbReference type="ARBA" id="ARBA00047615"/>
    </source>
</evidence>
<protein>
    <recommendedName>
        <fullName evidence="8">Cytidylate kinase</fullName>
        <shortName evidence="8">CK</shortName>
        <ecNumber evidence="8">2.7.4.25</ecNumber>
    </recommendedName>
    <alternativeName>
        <fullName evidence="8">Cytidine monophosphate kinase</fullName>
        <shortName evidence="8">CMP kinase</shortName>
    </alternativeName>
</protein>
<dbReference type="OrthoDB" id="9807434at2"/>
<name>A0A5B9QWH9_9BACT</name>
<keyword evidence="8" id="KW-0963">Cytoplasm</keyword>
<dbReference type="AlphaFoldDB" id="A0A5B9QWH9"/>
<organism evidence="10 11">
    <name type="scientific">Roseimaritima ulvae</name>
    <dbReference type="NCBI Taxonomy" id="980254"/>
    <lineage>
        <taxon>Bacteria</taxon>
        <taxon>Pseudomonadati</taxon>
        <taxon>Planctomycetota</taxon>
        <taxon>Planctomycetia</taxon>
        <taxon>Pirellulales</taxon>
        <taxon>Pirellulaceae</taxon>
        <taxon>Roseimaritima</taxon>
    </lineage>
</organism>
<evidence type="ECO:0000256" key="5">
    <source>
        <dbReference type="ARBA" id="ARBA00022840"/>
    </source>
</evidence>
<dbReference type="GO" id="GO:0005524">
    <property type="term" value="F:ATP binding"/>
    <property type="evidence" value="ECO:0007669"/>
    <property type="project" value="UniProtKB-UniRule"/>
</dbReference>
<evidence type="ECO:0000313" key="11">
    <source>
        <dbReference type="Proteomes" id="UP000325286"/>
    </source>
</evidence>
<dbReference type="SUPFAM" id="SSF52540">
    <property type="entry name" value="P-loop containing nucleoside triphosphate hydrolases"/>
    <property type="match status" value="1"/>
</dbReference>
<dbReference type="GO" id="GO:0036430">
    <property type="term" value="F:CMP kinase activity"/>
    <property type="evidence" value="ECO:0007669"/>
    <property type="project" value="RHEA"/>
</dbReference>
<gene>
    <name evidence="8 10" type="primary">cmk</name>
    <name evidence="10" type="ORF">UC8_43760</name>
</gene>
<dbReference type="EMBL" id="CP042914">
    <property type="protein sequence ID" value="QEG42342.1"/>
    <property type="molecule type" value="Genomic_DNA"/>
</dbReference>
<dbReference type="CDD" id="cd02020">
    <property type="entry name" value="CMPK"/>
    <property type="match status" value="1"/>
</dbReference>
<dbReference type="InterPro" id="IPR003136">
    <property type="entry name" value="Cytidylate_kin"/>
</dbReference>
<dbReference type="HAMAP" id="MF_00238">
    <property type="entry name" value="Cytidyl_kinase_type1"/>
    <property type="match status" value="1"/>
</dbReference>
<evidence type="ECO:0000256" key="1">
    <source>
        <dbReference type="ARBA" id="ARBA00009427"/>
    </source>
</evidence>
<dbReference type="GO" id="GO:0006220">
    <property type="term" value="P:pyrimidine nucleotide metabolic process"/>
    <property type="evidence" value="ECO:0007669"/>
    <property type="project" value="UniProtKB-UniRule"/>
</dbReference>
<dbReference type="EC" id="2.7.4.25" evidence="8"/>
<proteinExistence type="inferred from homology"/>
<evidence type="ECO:0000256" key="2">
    <source>
        <dbReference type="ARBA" id="ARBA00022679"/>
    </source>
</evidence>
<dbReference type="KEGG" id="rul:UC8_43760"/>
<comment type="subcellular location">
    <subcellularLocation>
        <location evidence="8">Cytoplasm</location>
    </subcellularLocation>
</comment>
<dbReference type="NCBIfam" id="TIGR00017">
    <property type="entry name" value="cmk"/>
    <property type="match status" value="1"/>
</dbReference>
<feature type="binding site" evidence="8">
    <location>
        <begin position="7"/>
        <end position="15"/>
    </location>
    <ligand>
        <name>ATP</name>
        <dbReference type="ChEBI" id="CHEBI:30616"/>
    </ligand>
</feature>
<dbReference type="InterPro" id="IPR027417">
    <property type="entry name" value="P-loop_NTPase"/>
</dbReference>
<dbReference type="PANTHER" id="PTHR21299:SF2">
    <property type="entry name" value="CYTIDYLATE KINASE"/>
    <property type="match status" value="1"/>
</dbReference>
<reference evidence="10 11" key="1">
    <citation type="submission" date="2019-08" db="EMBL/GenBank/DDBJ databases">
        <title>Deep-cultivation of Planctomycetes and their phenomic and genomic characterization uncovers novel biology.</title>
        <authorList>
            <person name="Wiegand S."/>
            <person name="Jogler M."/>
            <person name="Boedeker C."/>
            <person name="Pinto D."/>
            <person name="Vollmers J."/>
            <person name="Rivas-Marin E."/>
            <person name="Kohn T."/>
            <person name="Peeters S.H."/>
            <person name="Heuer A."/>
            <person name="Rast P."/>
            <person name="Oberbeckmann S."/>
            <person name="Bunk B."/>
            <person name="Jeske O."/>
            <person name="Meyerdierks A."/>
            <person name="Storesund J.E."/>
            <person name="Kallscheuer N."/>
            <person name="Luecker S."/>
            <person name="Lage O.M."/>
            <person name="Pohl T."/>
            <person name="Merkel B.J."/>
            <person name="Hornburger P."/>
            <person name="Mueller R.-W."/>
            <person name="Bruemmer F."/>
            <person name="Labrenz M."/>
            <person name="Spormann A.M."/>
            <person name="Op den Camp H."/>
            <person name="Overmann J."/>
            <person name="Amann R."/>
            <person name="Jetten M.S.M."/>
            <person name="Mascher T."/>
            <person name="Medema M.H."/>
            <person name="Devos D.P."/>
            <person name="Kaster A.-K."/>
            <person name="Ovreas L."/>
            <person name="Rohde M."/>
            <person name="Galperin M.Y."/>
            <person name="Jogler C."/>
        </authorList>
    </citation>
    <scope>NUCLEOTIDE SEQUENCE [LARGE SCALE GENOMIC DNA]</scope>
    <source>
        <strain evidence="10 11">UC8</strain>
    </source>
</reference>
<evidence type="ECO:0000256" key="7">
    <source>
        <dbReference type="ARBA" id="ARBA00048478"/>
    </source>
</evidence>
<dbReference type="RefSeq" id="WP_068131642.1">
    <property type="nucleotide sequence ID" value="NZ_CP042914.1"/>
</dbReference>
<dbReference type="Proteomes" id="UP000325286">
    <property type="component" value="Chromosome"/>
</dbReference>
<dbReference type="InterPro" id="IPR011994">
    <property type="entry name" value="Cytidylate_kinase_dom"/>
</dbReference>
<accession>A0A5B9QWH9</accession>
<feature type="domain" description="Cytidylate kinase" evidence="9">
    <location>
        <begin position="3"/>
        <end position="219"/>
    </location>
</feature>